<protein>
    <submittedName>
        <fullName evidence="1">Uncharacterized protein</fullName>
    </submittedName>
</protein>
<keyword evidence="2" id="KW-1185">Reference proteome</keyword>
<proteinExistence type="predicted"/>
<feature type="non-terminal residue" evidence="1">
    <location>
        <position position="59"/>
    </location>
</feature>
<name>A0A6H5GLK8_9HEMI</name>
<evidence type="ECO:0000313" key="2">
    <source>
        <dbReference type="Proteomes" id="UP000479000"/>
    </source>
</evidence>
<dbReference type="AlphaFoldDB" id="A0A6H5GLK8"/>
<dbReference type="EMBL" id="CADCXU010015538">
    <property type="protein sequence ID" value="CAB0004907.1"/>
    <property type="molecule type" value="Genomic_DNA"/>
</dbReference>
<reference evidence="1 2" key="1">
    <citation type="submission" date="2020-02" db="EMBL/GenBank/DDBJ databases">
        <authorList>
            <person name="Ferguson B K."/>
        </authorList>
    </citation>
    <scope>NUCLEOTIDE SEQUENCE [LARGE SCALE GENOMIC DNA]</scope>
</reference>
<evidence type="ECO:0000313" key="1">
    <source>
        <dbReference type="EMBL" id="CAB0004907.1"/>
    </source>
</evidence>
<sequence>MKSRIFSDEQLVLYVFATRDDLTKTVTLLRSNYKFRAAHSQLFSSRCVTDNDLQQVWNV</sequence>
<dbReference type="Proteomes" id="UP000479000">
    <property type="component" value="Unassembled WGS sequence"/>
</dbReference>
<gene>
    <name evidence="1" type="ORF">NTEN_LOCUS10384</name>
</gene>
<organism evidence="1 2">
    <name type="scientific">Nesidiocoris tenuis</name>
    <dbReference type="NCBI Taxonomy" id="355587"/>
    <lineage>
        <taxon>Eukaryota</taxon>
        <taxon>Metazoa</taxon>
        <taxon>Ecdysozoa</taxon>
        <taxon>Arthropoda</taxon>
        <taxon>Hexapoda</taxon>
        <taxon>Insecta</taxon>
        <taxon>Pterygota</taxon>
        <taxon>Neoptera</taxon>
        <taxon>Paraneoptera</taxon>
        <taxon>Hemiptera</taxon>
        <taxon>Heteroptera</taxon>
        <taxon>Panheteroptera</taxon>
        <taxon>Cimicomorpha</taxon>
        <taxon>Miridae</taxon>
        <taxon>Dicyphina</taxon>
        <taxon>Nesidiocoris</taxon>
    </lineage>
</organism>
<accession>A0A6H5GLK8</accession>